<dbReference type="OrthoDB" id="2064324at2"/>
<accession>A0A6I1MVL4</accession>
<feature type="transmembrane region" description="Helical" evidence="1">
    <location>
        <begin position="52"/>
        <end position="74"/>
    </location>
</feature>
<evidence type="ECO:0000259" key="2">
    <source>
        <dbReference type="Pfam" id="PF13786"/>
    </source>
</evidence>
<dbReference type="EMBL" id="WHJC01000343">
    <property type="protein sequence ID" value="MPQ44871.1"/>
    <property type="molecule type" value="Genomic_DNA"/>
</dbReference>
<dbReference type="AlphaFoldDB" id="A0A6I1MVL4"/>
<gene>
    <name evidence="4" type="ORF">GBZ86_14110</name>
</gene>
<dbReference type="InterPro" id="IPR025436">
    <property type="entry name" value="DUF4179"/>
</dbReference>
<proteinExistence type="predicted"/>
<comment type="caution">
    <text evidence="4">The sequence shown here is derived from an EMBL/GenBank/DDBJ whole genome shotgun (WGS) entry which is preliminary data.</text>
</comment>
<feature type="domain" description="DUF4179" evidence="2">
    <location>
        <begin position="44"/>
        <end position="135"/>
    </location>
</feature>
<dbReference type="Pfam" id="PF13786">
    <property type="entry name" value="DUF4179"/>
    <property type="match status" value="1"/>
</dbReference>
<sequence>MNKFDDNKFNNELKEKAKNFSIEVPESLKVNVLNTLENLPERKKKRKKSIKAAGFTALVIASFIGFNGVMPVYAEKLPLIGPTFKSINSALGVGEKYVAGSKNVNLVQTYDDTSITIKNMYYDGVEFAIAYEIKSDKGFKDKPVLFPLIKKGFKYLEYDNELHKGEFIDKNTYVGLASYVFDERDSFDKGNINLIINDIYGEWVGYSPEKFKFNLHLDSKNMGKKIYKLNNEFTYDDNNFKFINVISSPFNTIINSEFDVNNIKIKNNKDKSVAKYELTFKVIDDKGMPLDFKTGSSSSKEALIGSTNKGLSSWRFSGVKEDTKSITIIPILYKMQSEINNDENLILKKLNNHGETQIKLNNNEEYLIKNIDFKEDKTLVNVNVKKYLYTLNSPDISFRDENKNEIDIEDTTFNGIDDGYNFTLTLPKLDENKTYYIPIY</sequence>
<dbReference type="RefSeq" id="WP_152891713.1">
    <property type="nucleotide sequence ID" value="NZ_WHJC01000343.1"/>
</dbReference>
<keyword evidence="1" id="KW-1133">Transmembrane helix</keyword>
<feature type="non-terminal residue" evidence="4">
    <location>
        <position position="440"/>
    </location>
</feature>
<evidence type="ECO:0000256" key="1">
    <source>
        <dbReference type="SAM" id="Phobius"/>
    </source>
</evidence>
<reference evidence="4 5" key="1">
    <citation type="submission" date="2019-10" db="EMBL/GenBank/DDBJ databases">
        <title>The Genome Sequence of Clostridium tarantellae Isolated from Fish Brain.</title>
        <authorList>
            <person name="Bano L."/>
            <person name="Kiel M."/>
            <person name="Sales G."/>
            <person name="Doxey A.C."/>
            <person name="Mansfield M.J."/>
            <person name="Schiavone M."/>
            <person name="Rossetto O."/>
            <person name="Pirazzini M."/>
            <person name="Dobrindt U."/>
            <person name="Montecucco C."/>
        </authorList>
    </citation>
    <scope>NUCLEOTIDE SEQUENCE [LARGE SCALE GENOMIC DNA]</scope>
    <source>
        <strain evidence="4 5">DSM 3997</strain>
    </source>
</reference>
<dbReference type="Pfam" id="PF18705">
    <property type="entry name" value="DUF5643"/>
    <property type="match status" value="1"/>
</dbReference>
<name>A0A6I1MVL4_9CLOT</name>
<dbReference type="Gene3D" id="2.60.40.1630">
    <property type="entry name" value="bacillus anthracis domain"/>
    <property type="match status" value="1"/>
</dbReference>
<keyword evidence="1" id="KW-0812">Transmembrane</keyword>
<feature type="domain" description="DUF5643" evidence="3">
    <location>
        <begin position="224"/>
        <end position="349"/>
    </location>
</feature>
<evidence type="ECO:0000259" key="3">
    <source>
        <dbReference type="Pfam" id="PF18705"/>
    </source>
</evidence>
<keyword evidence="5" id="KW-1185">Reference proteome</keyword>
<organism evidence="4 5">
    <name type="scientific">Clostridium tarantellae</name>
    <dbReference type="NCBI Taxonomy" id="39493"/>
    <lineage>
        <taxon>Bacteria</taxon>
        <taxon>Bacillati</taxon>
        <taxon>Bacillota</taxon>
        <taxon>Clostridia</taxon>
        <taxon>Eubacteriales</taxon>
        <taxon>Clostridiaceae</taxon>
        <taxon>Clostridium</taxon>
    </lineage>
</organism>
<keyword evidence="1" id="KW-0472">Membrane</keyword>
<evidence type="ECO:0000313" key="5">
    <source>
        <dbReference type="Proteomes" id="UP000430345"/>
    </source>
</evidence>
<dbReference type="InterPro" id="IPR040680">
    <property type="entry name" value="DUF5643"/>
</dbReference>
<protein>
    <submittedName>
        <fullName evidence="4">DUF4179 domain-containing protein</fullName>
    </submittedName>
</protein>
<dbReference type="Proteomes" id="UP000430345">
    <property type="component" value="Unassembled WGS sequence"/>
</dbReference>
<evidence type="ECO:0000313" key="4">
    <source>
        <dbReference type="EMBL" id="MPQ44871.1"/>
    </source>
</evidence>